<sequence length="381" mass="42415">MAFQPLYGSNGAVGYGATVCNASPAGPPGMDPGMHTLPTAPPNFPGNVVGYEGTVIDSGHNIPPPPVAPQPFEPSPQTQEWRIPALSEEEGKEALLEYVSGKCCYSQKPVTELEFSDIKQLNTYRYHLETFTEQRSTAWESEPFDGMPENIIGPAPLPWSIAVDIPVMFAENEKKIPVPNTSSVKPCHNCLGMCRRPCSKCNAMGRVECSWCHGNGQQFDEACSHCSGQGQKRCETCNGNGQCPCKECKAKGQLKYFIMLTVTWKNITLDFVEETRSGFSTELLKHADGQEIFHDEQPMVQPLDRFPNESIRNQSQAALSDHLTRIQTSRIVRQKHIVDLIPLTKFIYELKGKTHEFYVYGTERKVYAPDYPGNCKCCVIL</sequence>
<proteinExistence type="predicted"/>
<dbReference type="AlphaFoldDB" id="A0A8C4Q6J0"/>
<dbReference type="OMA" id="KVHTDDY"/>
<keyword evidence="2" id="KW-1185">Reference proteome</keyword>
<organism evidence="1 2">
    <name type="scientific">Eptatretus burgeri</name>
    <name type="common">Inshore hagfish</name>
    <dbReference type="NCBI Taxonomy" id="7764"/>
    <lineage>
        <taxon>Eukaryota</taxon>
        <taxon>Metazoa</taxon>
        <taxon>Chordata</taxon>
        <taxon>Craniata</taxon>
        <taxon>Vertebrata</taxon>
        <taxon>Cyclostomata</taxon>
        <taxon>Myxini</taxon>
        <taxon>Myxiniformes</taxon>
        <taxon>Myxinidae</taxon>
        <taxon>Eptatretinae</taxon>
        <taxon>Eptatretus</taxon>
    </lineage>
</organism>
<dbReference type="Ensembl" id="ENSEBUT00000011330.1">
    <property type="protein sequence ID" value="ENSEBUP00000010778.1"/>
    <property type="gene ID" value="ENSEBUG00000006922.1"/>
</dbReference>
<protein>
    <submittedName>
        <fullName evidence="1">Ssu-2 homolog, related sequence 1</fullName>
    </submittedName>
</protein>
<dbReference type="GeneTree" id="ENSGT00940000163873"/>
<dbReference type="PANTHER" id="PTHR48465">
    <property type="entry name" value="PROTEIN SSUH2 HOMOLOG"/>
    <property type="match status" value="1"/>
</dbReference>
<dbReference type="PANTHER" id="PTHR48465:SF1">
    <property type="entry name" value="PROTEIN SSUH2 HOMOLOG"/>
    <property type="match status" value="1"/>
</dbReference>
<evidence type="ECO:0000313" key="1">
    <source>
        <dbReference type="Ensembl" id="ENSEBUP00000010778.1"/>
    </source>
</evidence>
<dbReference type="Proteomes" id="UP000694388">
    <property type="component" value="Unplaced"/>
</dbReference>
<dbReference type="InterPro" id="IPR052789">
    <property type="entry name" value="SSUH2_homolog"/>
</dbReference>
<reference evidence="1" key="1">
    <citation type="submission" date="2025-08" db="UniProtKB">
        <authorList>
            <consortium name="Ensembl"/>
        </authorList>
    </citation>
    <scope>IDENTIFICATION</scope>
</reference>
<name>A0A8C4Q6J0_EPTBU</name>
<accession>A0A8C4Q6J0</accession>
<reference evidence="1" key="2">
    <citation type="submission" date="2025-09" db="UniProtKB">
        <authorList>
            <consortium name="Ensembl"/>
        </authorList>
    </citation>
    <scope>IDENTIFICATION</scope>
</reference>
<evidence type="ECO:0000313" key="2">
    <source>
        <dbReference type="Proteomes" id="UP000694388"/>
    </source>
</evidence>